<dbReference type="AlphaFoldDB" id="A0A8S1GR88"/>
<evidence type="ECO:0000313" key="2">
    <source>
        <dbReference type="EMBL" id="CAD6185424.1"/>
    </source>
</evidence>
<feature type="signal peptide" evidence="1">
    <location>
        <begin position="1"/>
        <end position="15"/>
    </location>
</feature>
<name>A0A8S1GR88_9PELO</name>
<organism evidence="2 3">
    <name type="scientific">Caenorhabditis auriculariae</name>
    <dbReference type="NCBI Taxonomy" id="2777116"/>
    <lineage>
        <taxon>Eukaryota</taxon>
        <taxon>Metazoa</taxon>
        <taxon>Ecdysozoa</taxon>
        <taxon>Nematoda</taxon>
        <taxon>Chromadorea</taxon>
        <taxon>Rhabditida</taxon>
        <taxon>Rhabditina</taxon>
        <taxon>Rhabditomorpha</taxon>
        <taxon>Rhabditoidea</taxon>
        <taxon>Rhabditidae</taxon>
        <taxon>Peloderinae</taxon>
        <taxon>Caenorhabditis</taxon>
    </lineage>
</organism>
<evidence type="ECO:0000313" key="3">
    <source>
        <dbReference type="Proteomes" id="UP000835052"/>
    </source>
</evidence>
<sequence>MIFVTVFIFYLFVQSETKLTYGLLHEQLPAEDLKEARDFGAALRQKFLEATINSTIEERLELYDEYFSYCNDLGQGRAKEVFQKVASAKMNKDIKLLLTLGMTPFAARFINLDLKTLDEGMKKLCEKYELQLQCQLGFGESRAQILLRIEELKNTDGNLRVLLQRQCPHPNIGNSIYHCFSRNVEDWASPCFKEMLAYNYTRFSTSRRIARIHKKAVDKVANLTKEKDHVQAIFVPALKEIAEIEGERCEALRSVMNCVKPLIENKCGSEASEFIEDSVLVGYVRNQRQPVLASQFFGFGVETKSYDAKEKNAANRQRRVSLPNFNKYRSKHGAPTFSTMSIEDALKREKRSGKRAVKEAKRDIKRAGRNIENAIRPPWYRRAWNRIRDVFRR</sequence>
<accession>A0A8S1GR88</accession>
<protein>
    <submittedName>
        <fullName evidence="2">Uncharacterized protein</fullName>
    </submittedName>
</protein>
<dbReference type="Proteomes" id="UP000835052">
    <property type="component" value="Unassembled WGS sequence"/>
</dbReference>
<evidence type="ECO:0000256" key="1">
    <source>
        <dbReference type="SAM" id="SignalP"/>
    </source>
</evidence>
<feature type="chain" id="PRO_5035724490" evidence="1">
    <location>
        <begin position="16"/>
        <end position="393"/>
    </location>
</feature>
<gene>
    <name evidence="2" type="ORF">CAUJ_LOCUS1343</name>
</gene>
<proteinExistence type="predicted"/>
<keyword evidence="1" id="KW-0732">Signal</keyword>
<keyword evidence="3" id="KW-1185">Reference proteome</keyword>
<reference evidence="2" key="1">
    <citation type="submission" date="2020-10" db="EMBL/GenBank/DDBJ databases">
        <authorList>
            <person name="Kikuchi T."/>
        </authorList>
    </citation>
    <scope>NUCLEOTIDE SEQUENCE</scope>
    <source>
        <strain evidence="2">NKZ352</strain>
    </source>
</reference>
<dbReference type="EMBL" id="CAJGYM010000002">
    <property type="protein sequence ID" value="CAD6185424.1"/>
    <property type="molecule type" value="Genomic_DNA"/>
</dbReference>
<comment type="caution">
    <text evidence="2">The sequence shown here is derived from an EMBL/GenBank/DDBJ whole genome shotgun (WGS) entry which is preliminary data.</text>
</comment>
<dbReference type="OrthoDB" id="5791451at2759"/>